<dbReference type="PANTHER" id="PTHR37740">
    <property type="entry name" value="OS02G0193500 PROTEIN"/>
    <property type="match status" value="1"/>
</dbReference>
<reference evidence="1" key="1">
    <citation type="submission" date="2022-10" db="EMBL/GenBank/DDBJ databases">
        <authorList>
            <person name="Hyden B.L."/>
            <person name="Feng K."/>
            <person name="Yates T."/>
            <person name="Jawdy S."/>
            <person name="Smart L.B."/>
            <person name="Muchero W."/>
        </authorList>
    </citation>
    <scope>NUCLEOTIDE SEQUENCE</scope>
    <source>
        <tissue evidence="1">Shoot tip</tissue>
    </source>
</reference>
<proteinExistence type="predicted"/>
<dbReference type="EMBL" id="JAPFFI010000027">
    <property type="protein sequence ID" value="KAJ6301274.1"/>
    <property type="molecule type" value="Genomic_DNA"/>
</dbReference>
<accession>A0ABQ8ZHD0</accession>
<name>A0ABQ8ZHD0_9ROSI</name>
<dbReference type="Proteomes" id="UP001141253">
    <property type="component" value="Chromosome 16"/>
</dbReference>
<evidence type="ECO:0000313" key="2">
    <source>
        <dbReference type="Proteomes" id="UP001141253"/>
    </source>
</evidence>
<evidence type="ECO:0000313" key="1">
    <source>
        <dbReference type="EMBL" id="KAJ6301274.1"/>
    </source>
</evidence>
<organism evidence="1 2">
    <name type="scientific">Salix suchowensis</name>
    <dbReference type="NCBI Taxonomy" id="1278906"/>
    <lineage>
        <taxon>Eukaryota</taxon>
        <taxon>Viridiplantae</taxon>
        <taxon>Streptophyta</taxon>
        <taxon>Embryophyta</taxon>
        <taxon>Tracheophyta</taxon>
        <taxon>Spermatophyta</taxon>
        <taxon>Magnoliopsida</taxon>
        <taxon>eudicotyledons</taxon>
        <taxon>Gunneridae</taxon>
        <taxon>Pentapetalae</taxon>
        <taxon>rosids</taxon>
        <taxon>fabids</taxon>
        <taxon>Malpighiales</taxon>
        <taxon>Salicaceae</taxon>
        <taxon>Saliceae</taxon>
        <taxon>Salix</taxon>
    </lineage>
</organism>
<reference evidence="1" key="2">
    <citation type="journal article" date="2023" name="Int. J. Mol. Sci.">
        <title>De Novo Assembly and Annotation of 11 Diverse Shrub Willow (Salix) Genomes Reveals Novel Gene Organization in Sex-Linked Regions.</title>
        <authorList>
            <person name="Hyden B."/>
            <person name="Feng K."/>
            <person name="Yates T.B."/>
            <person name="Jawdy S."/>
            <person name="Cereghino C."/>
            <person name="Smart L.B."/>
            <person name="Muchero W."/>
        </authorList>
    </citation>
    <scope>NUCLEOTIDE SEQUENCE</scope>
    <source>
        <tissue evidence="1">Shoot tip</tissue>
    </source>
</reference>
<dbReference type="PANTHER" id="PTHR37740:SF1">
    <property type="entry name" value="OS02G0193500 PROTEIN"/>
    <property type="match status" value="1"/>
</dbReference>
<gene>
    <name evidence="1" type="ORF">OIU77_015560</name>
</gene>
<keyword evidence="2" id="KW-1185">Reference proteome</keyword>
<protein>
    <submittedName>
        <fullName evidence="1">Uncharacterized protein</fullName>
    </submittedName>
</protein>
<comment type="caution">
    <text evidence="1">The sequence shown here is derived from an EMBL/GenBank/DDBJ whole genome shotgun (WGS) entry which is preliminary data.</text>
</comment>
<sequence length="117" mass="12929">MAPSAEIPNFKPLKKKAAAASRASLIQLQGNNVREVHQVRRGLNSDSLPESFAPVDGYQHLRRMYLLLEEDSLAVERALSKVADEVKTLEDEKFALLDQLVVPEGLIDPSEAQSNGF</sequence>